<gene>
    <name evidence="3" type="ORF">F751_4429</name>
</gene>
<dbReference type="RefSeq" id="XP_011400126.1">
    <property type="nucleotide sequence ID" value="XM_011401824.1"/>
</dbReference>
<keyword evidence="4" id="KW-1185">Reference proteome</keyword>
<dbReference type="AlphaFoldDB" id="A0A087SN55"/>
<keyword evidence="2" id="KW-0732">Signal</keyword>
<evidence type="ECO:0000256" key="1">
    <source>
        <dbReference type="SAM" id="MobiDB-lite"/>
    </source>
</evidence>
<dbReference type="EMBL" id="KL662144">
    <property type="protein sequence ID" value="KFM27159.1"/>
    <property type="molecule type" value="Genomic_DNA"/>
</dbReference>
<feature type="signal peptide" evidence="2">
    <location>
        <begin position="1"/>
        <end position="18"/>
    </location>
</feature>
<proteinExistence type="predicted"/>
<reference evidence="3 4" key="1">
    <citation type="journal article" date="2014" name="BMC Genomics">
        <title>Oil accumulation mechanisms of the oleaginous microalga Chlorella protothecoides revealed through its genome, transcriptomes, and proteomes.</title>
        <authorList>
            <person name="Gao C."/>
            <person name="Wang Y."/>
            <person name="Shen Y."/>
            <person name="Yan D."/>
            <person name="He X."/>
            <person name="Dai J."/>
            <person name="Wu Q."/>
        </authorList>
    </citation>
    <scope>NUCLEOTIDE SEQUENCE [LARGE SCALE GENOMIC DNA]</scope>
    <source>
        <strain evidence="3 4">0710</strain>
    </source>
</reference>
<feature type="region of interest" description="Disordered" evidence="1">
    <location>
        <begin position="101"/>
        <end position="122"/>
    </location>
</feature>
<evidence type="ECO:0000256" key="2">
    <source>
        <dbReference type="SAM" id="SignalP"/>
    </source>
</evidence>
<accession>A0A087SN55</accession>
<dbReference type="Proteomes" id="UP000028924">
    <property type="component" value="Unassembled WGS sequence"/>
</dbReference>
<dbReference type="GeneID" id="23615820"/>
<sequence length="122" mass="13951">MLIWLRLSIYIQWKSTWADGVHFVIRCRRARCARLDKHFSRAGRGWGMRRSTKESRRLVEARYIPHRGHHQALFGQSEGEDCVSQETCAIDQVLELAPSLPAPAPLTEQGLPPHSPQVIPQT</sequence>
<name>A0A087SN55_AUXPR</name>
<evidence type="ECO:0000313" key="3">
    <source>
        <dbReference type="EMBL" id="KFM27159.1"/>
    </source>
</evidence>
<evidence type="ECO:0000313" key="4">
    <source>
        <dbReference type="Proteomes" id="UP000028924"/>
    </source>
</evidence>
<dbReference type="KEGG" id="apro:F751_4429"/>
<protein>
    <submittedName>
        <fullName evidence="3">Uncharacterized protein</fullName>
    </submittedName>
</protein>
<organism evidence="3 4">
    <name type="scientific">Auxenochlorella protothecoides</name>
    <name type="common">Green microalga</name>
    <name type="synonym">Chlorella protothecoides</name>
    <dbReference type="NCBI Taxonomy" id="3075"/>
    <lineage>
        <taxon>Eukaryota</taxon>
        <taxon>Viridiplantae</taxon>
        <taxon>Chlorophyta</taxon>
        <taxon>core chlorophytes</taxon>
        <taxon>Trebouxiophyceae</taxon>
        <taxon>Chlorellales</taxon>
        <taxon>Chlorellaceae</taxon>
        <taxon>Auxenochlorella</taxon>
    </lineage>
</organism>
<feature type="chain" id="PRO_5001828937" evidence="2">
    <location>
        <begin position="19"/>
        <end position="122"/>
    </location>
</feature>